<comment type="caution">
    <text evidence="1">The sequence shown here is derived from an EMBL/GenBank/DDBJ whole genome shotgun (WGS) entry which is preliminary data.</text>
</comment>
<sequence>MLLHCLCSIWTCLGDSRSVFAETHQGVLR</sequence>
<dbReference type="AlphaFoldDB" id="A0A8H7TYW1"/>
<evidence type="ECO:0000313" key="2">
    <source>
        <dbReference type="Proteomes" id="UP000639403"/>
    </source>
</evidence>
<reference evidence="1" key="1">
    <citation type="submission" date="2020-11" db="EMBL/GenBank/DDBJ databases">
        <authorList>
            <person name="Koelle M."/>
            <person name="Horta M.A.C."/>
            <person name="Nowrousian M."/>
            <person name="Ohm R.A."/>
            <person name="Benz P."/>
            <person name="Pilgard A."/>
        </authorList>
    </citation>
    <scope>NUCLEOTIDE SEQUENCE</scope>
    <source>
        <strain evidence="1">FPRL280</strain>
    </source>
</reference>
<dbReference type="Proteomes" id="UP000639403">
    <property type="component" value="Unassembled WGS sequence"/>
</dbReference>
<protein>
    <submittedName>
        <fullName evidence="1">Uncharacterized protein</fullName>
    </submittedName>
</protein>
<name>A0A8H7TYW1_9APHY</name>
<reference evidence="1" key="2">
    <citation type="journal article" name="Front. Microbiol.">
        <title>Degradative Capacity of Two Strains of Rhodonia placenta: From Phenotype to Genotype.</title>
        <authorList>
            <person name="Kolle M."/>
            <person name="Horta M.A.C."/>
            <person name="Nowrousian M."/>
            <person name="Ohm R.A."/>
            <person name="Benz J.P."/>
            <person name="Pilgard A."/>
        </authorList>
    </citation>
    <scope>NUCLEOTIDE SEQUENCE</scope>
    <source>
        <strain evidence="1">FPRL280</strain>
    </source>
</reference>
<accession>A0A8H7TYW1</accession>
<evidence type="ECO:0000313" key="1">
    <source>
        <dbReference type="EMBL" id="KAF9807301.1"/>
    </source>
</evidence>
<dbReference type="EMBL" id="JADOXO010000282">
    <property type="protein sequence ID" value="KAF9807301.1"/>
    <property type="molecule type" value="Genomic_DNA"/>
</dbReference>
<organism evidence="1 2">
    <name type="scientific">Rhodonia placenta</name>
    <dbReference type="NCBI Taxonomy" id="104341"/>
    <lineage>
        <taxon>Eukaryota</taxon>
        <taxon>Fungi</taxon>
        <taxon>Dikarya</taxon>
        <taxon>Basidiomycota</taxon>
        <taxon>Agaricomycotina</taxon>
        <taxon>Agaricomycetes</taxon>
        <taxon>Polyporales</taxon>
        <taxon>Adustoporiaceae</taxon>
        <taxon>Rhodonia</taxon>
    </lineage>
</organism>
<proteinExistence type="predicted"/>
<gene>
    <name evidence="1" type="ORF">IEO21_08281</name>
</gene>